<dbReference type="Pfam" id="PF00067">
    <property type="entry name" value="p450"/>
    <property type="match status" value="1"/>
</dbReference>
<keyword evidence="4" id="KW-0479">Metal-binding</keyword>
<sequence>MEMSDLPEIDLDSPDFHHGVERADASTAHLREGLGMARSQRGIELFTYDLSSALIKDQGYNIGMHRRLASMGMAPGPAFDMICNIMVNIEGDEHARMRKACMTFFTLRGAEKLRSDVRAWVDKWVQEGLDGEEFDFQAAIGRQLPSVVFCKLIGEPLEMAPIYAQLAEDIMKHAQPPQPGFAEIIEKAAIEAELRMRQVIKDRRARPGDDLVSHMLIAEKAGEVDEDDIFHLVVTVLIGSTDTTDAQLCLNLAALSDNPSQWQVLRQNPELVPTAVMELIRFKPGVWTLSRSPLQDTVYRGINLTPDDAIWPLVFSANRDPLAFADPSRLDVTRAAGKTPLNFGTGIHMCLGRMITLLEQQEVLSSLLTHWSEFEVTDSEFQGAMYSTVATRMTTRFVPDSRLLSR</sequence>
<dbReference type="PANTHER" id="PTHR46696">
    <property type="entry name" value="P450, PUTATIVE (EUROFUNG)-RELATED"/>
    <property type="match status" value="1"/>
</dbReference>
<dbReference type="AlphaFoldDB" id="A0A6J7SCV6"/>
<dbReference type="PROSITE" id="PS00086">
    <property type="entry name" value="CYTOCHROME_P450"/>
    <property type="match status" value="1"/>
</dbReference>
<dbReference type="SUPFAM" id="SSF48264">
    <property type="entry name" value="Cytochrome P450"/>
    <property type="match status" value="1"/>
</dbReference>
<name>A0A6J7SCV6_9ZZZZ</name>
<dbReference type="GO" id="GO:0004497">
    <property type="term" value="F:monooxygenase activity"/>
    <property type="evidence" value="ECO:0007669"/>
    <property type="project" value="UniProtKB-KW"/>
</dbReference>
<comment type="cofactor">
    <cofactor evidence="1">
        <name>heme</name>
        <dbReference type="ChEBI" id="CHEBI:30413"/>
    </cofactor>
</comment>
<evidence type="ECO:0000313" key="8">
    <source>
        <dbReference type="EMBL" id="CAB5038240.1"/>
    </source>
</evidence>
<dbReference type="GO" id="GO:0016705">
    <property type="term" value="F:oxidoreductase activity, acting on paired donors, with incorporation or reduction of molecular oxygen"/>
    <property type="evidence" value="ECO:0007669"/>
    <property type="project" value="InterPro"/>
</dbReference>
<proteinExistence type="inferred from homology"/>
<keyword evidence="3" id="KW-0349">Heme</keyword>
<protein>
    <submittedName>
        <fullName evidence="8">Unannotated protein</fullName>
    </submittedName>
</protein>
<organism evidence="8">
    <name type="scientific">freshwater metagenome</name>
    <dbReference type="NCBI Taxonomy" id="449393"/>
    <lineage>
        <taxon>unclassified sequences</taxon>
        <taxon>metagenomes</taxon>
        <taxon>ecological metagenomes</taxon>
    </lineage>
</organism>
<evidence type="ECO:0000256" key="1">
    <source>
        <dbReference type="ARBA" id="ARBA00001971"/>
    </source>
</evidence>
<dbReference type="InterPro" id="IPR036396">
    <property type="entry name" value="Cyt_P450_sf"/>
</dbReference>
<dbReference type="InterPro" id="IPR002397">
    <property type="entry name" value="Cyt_P450_B"/>
</dbReference>
<gene>
    <name evidence="8" type="ORF">UFOPK4150_01973</name>
</gene>
<evidence type="ECO:0000256" key="7">
    <source>
        <dbReference type="ARBA" id="ARBA00023033"/>
    </source>
</evidence>
<dbReference type="EMBL" id="CAFBPU010000052">
    <property type="protein sequence ID" value="CAB5038240.1"/>
    <property type="molecule type" value="Genomic_DNA"/>
</dbReference>
<reference evidence="8" key="1">
    <citation type="submission" date="2020-05" db="EMBL/GenBank/DDBJ databases">
        <authorList>
            <person name="Chiriac C."/>
            <person name="Salcher M."/>
            <person name="Ghai R."/>
            <person name="Kavagutti S V."/>
        </authorList>
    </citation>
    <scope>NUCLEOTIDE SEQUENCE</scope>
</reference>
<keyword evidence="7" id="KW-0503">Monooxygenase</keyword>
<evidence type="ECO:0000256" key="3">
    <source>
        <dbReference type="ARBA" id="ARBA00022617"/>
    </source>
</evidence>
<dbReference type="PRINTS" id="PR00359">
    <property type="entry name" value="BP450"/>
</dbReference>
<comment type="similarity">
    <text evidence="2">Belongs to the cytochrome P450 family.</text>
</comment>
<dbReference type="GO" id="GO:0020037">
    <property type="term" value="F:heme binding"/>
    <property type="evidence" value="ECO:0007669"/>
    <property type="project" value="InterPro"/>
</dbReference>
<evidence type="ECO:0000256" key="2">
    <source>
        <dbReference type="ARBA" id="ARBA00010617"/>
    </source>
</evidence>
<dbReference type="Gene3D" id="1.10.630.10">
    <property type="entry name" value="Cytochrome P450"/>
    <property type="match status" value="1"/>
</dbReference>
<dbReference type="InterPro" id="IPR017972">
    <property type="entry name" value="Cyt_P450_CS"/>
</dbReference>
<evidence type="ECO:0000256" key="4">
    <source>
        <dbReference type="ARBA" id="ARBA00022723"/>
    </source>
</evidence>
<dbReference type="GO" id="GO:0005506">
    <property type="term" value="F:iron ion binding"/>
    <property type="evidence" value="ECO:0007669"/>
    <property type="project" value="InterPro"/>
</dbReference>
<dbReference type="PANTHER" id="PTHR46696:SF5">
    <property type="entry name" value="CYTOCHROME P450 BJ-1"/>
    <property type="match status" value="1"/>
</dbReference>
<keyword evidence="5" id="KW-0560">Oxidoreductase</keyword>
<dbReference type="InterPro" id="IPR001128">
    <property type="entry name" value="Cyt_P450"/>
</dbReference>
<keyword evidence="6" id="KW-0408">Iron</keyword>
<evidence type="ECO:0000256" key="6">
    <source>
        <dbReference type="ARBA" id="ARBA00023004"/>
    </source>
</evidence>
<accession>A0A6J7SCV6</accession>
<evidence type="ECO:0000256" key="5">
    <source>
        <dbReference type="ARBA" id="ARBA00023002"/>
    </source>
</evidence>